<comment type="caution">
    <text evidence="1">The sequence shown here is derived from an EMBL/GenBank/DDBJ whole genome shotgun (WGS) entry which is preliminary data.</text>
</comment>
<organism evidence="1">
    <name type="scientific">Tanacetum cinerariifolium</name>
    <name type="common">Dalmatian daisy</name>
    <name type="synonym">Chrysanthemum cinerariifolium</name>
    <dbReference type="NCBI Taxonomy" id="118510"/>
    <lineage>
        <taxon>Eukaryota</taxon>
        <taxon>Viridiplantae</taxon>
        <taxon>Streptophyta</taxon>
        <taxon>Embryophyta</taxon>
        <taxon>Tracheophyta</taxon>
        <taxon>Spermatophyta</taxon>
        <taxon>Magnoliopsida</taxon>
        <taxon>eudicotyledons</taxon>
        <taxon>Gunneridae</taxon>
        <taxon>Pentapetalae</taxon>
        <taxon>asterids</taxon>
        <taxon>campanulids</taxon>
        <taxon>Asterales</taxon>
        <taxon>Asteraceae</taxon>
        <taxon>Asteroideae</taxon>
        <taxon>Anthemideae</taxon>
        <taxon>Anthemidinae</taxon>
        <taxon>Tanacetum</taxon>
    </lineage>
</organism>
<feature type="non-terminal residue" evidence="1">
    <location>
        <position position="1"/>
    </location>
</feature>
<name>A0A699IAU6_TANCI</name>
<reference evidence="1" key="1">
    <citation type="journal article" date="2019" name="Sci. Rep.">
        <title>Draft genome of Tanacetum cinerariifolium, the natural source of mosquito coil.</title>
        <authorList>
            <person name="Yamashiro T."/>
            <person name="Shiraishi A."/>
            <person name="Satake H."/>
            <person name="Nakayama K."/>
        </authorList>
    </citation>
    <scope>NUCLEOTIDE SEQUENCE</scope>
</reference>
<sequence length="68" mass="7622">SLLDEFAGELTLLKSIPPGVDKTDCQSSEFFFPFSPIRIAPDLEASRARGFIHRPLKLQSLAYRNLIS</sequence>
<accession>A0A699IAU6</accession>
<dbReference type="EMBL" id="BKCJ010266708">
    <property type="protein sequence ID" value="GEZ33521.1"/>
    <property type="molecule type" value="Genomic_DNA"/>
</dbReference>
<gene>
    <name evidence="1" type="ORF">Tci_505494</name>
</gene>
<dbReference type="AlphaFoldDB" id="A0A699IAU6"/>
<protein>
    <submittedName>
        <fullName evidence="1">Uncharacterized protein</fullName>
    </submittedName>
</protein>
<proteinExistence type="predicted"/>
<evidence type="ECO:0000313" key="1">
    <source>
        <dbReference type="EMBL" id="GEZ33521.1"/>
    </source>
</evidence>